<dbReference type="CDD" id="cd06532">
    <property type="entry name" value="Glyco_transf_25"/>
    <property type="match status" value="1"/>
</dbReference>
<proteinExistence type="predicted"/>
<dbReference type="AlphaFoldDB" id="A0A0R3DTL4"/>
<sequence>MKNFVINLDRHPEKFENFVKRNADCGIAFERFPATNGLDLTDQEVMAMRLVAPGSQFTRGAVGGAASLWRILNWIAAQNEPALVFEDDCTIRHDIIARLENLLPTLGNWDLLVLGYNTDSVLDLELAQGMKSMMVFRPAHPDDRSDAAFQSANSQVAALRLNTCFGPAGNLISPAGATRLLELCYPMDNRPVQIEALGNRMLPTTGLDGMGNSVYRFMQAYACFAPLVVPRNNNATSTTYTHDARVWGQQGVTR</sequence>
<dbReference type="InterPro" id="IPR002654">
    <property type="entry name" value="Glyco_trans_25"/>
</dbReference>
<dbReference type="Pfam" id="PF01755">
    <property type="entry name" value="Glyco_transf_25"/>
    <property type="match status" value="1"/>
</dbReference>
<evidence type="ECO:0000259" key="1">
    <source>
        <dbReference type="Pfam" id="PF01755"/>
    </source>
</evidence>
<gene>
    <name evidence="2" type="ORF">AOQ71_18255</name>
</gene>
<accession>A0A0R3DTL4</accession>
<evidence type="ECO:0000313" key="3">
    <source>
        <dbReference type="Proteomes" id="UP000051936"/>
    </source>
</evidence>
<organism evidence="2 3">
    <name type="scientific">Bradyrhizobium manausense</name>
    <dbReference type="NCBI Taxonomy" id="989370"/>
    <lineage>
        <taxon>Bacteria</taxon>
        <taxon>Pseudomonadati</taxon>
        <taxon>Pseudomonadota</taxon>
        <taxon>Alphaproteobacteria</taxon>
        <taxon>Hyphomicrobiales</taxon>
        <taxon>Nitrobacteraceae</taxon>
        <taxon>Bradyrhizobium</taxon>
    </lineage>
</organism>
<evidence type="ECO:0000313" key="2">
    <source>
        <dbReference type="EMBL" id="KRQ11220.1"/>
    </source>
</evidence>
<dbReference type="EMBL" id="LJYG01000081">
    <property type="protein sequence ID" value="KRQ11220.1"/>
    <property type="molecule type" value="Genomic_DNA"/>
</dbReference>
<keyword evidence="3" id="KW-1185">Reference proteome</keyword>
<protein>
    <recommendedName>
        <fullName evidence="1">Glycosyl transferase family 25 domain-containing protein</fullName>
    </recommendedName>
</protein>
<comment type="caution">
    <text evidence="2">The sequence shown here is derived from an EMBL/GenBank/DDBJ whole genome shotgun (WGS) entry which is preliminary data.</text>
</comment>
<dbReference type="OrthoDB" id="5354021at2"/>
<dbReference type="Proteomes" id="UP000051936">
    <property type="component" value="Unassembled WGS sequence"/>
</dbReference>
<dbReference type="STRING" id="989370.AOQ71_18255"/>
<reference evidence="2 3" key="1">
    <citation type="submission" date="2015-09" db="EMBL/GenBank/DDBJ databases">
        <title>Draft Genome Sequence of Bradyrhizobium manausense Strain BR 3351T, a Novel Symbiotic Nitrogen-Fixing Alphaproteobacterium Isolated from Brazilian Amazon Rain Forest.</title>
        <authorList>
            <person name="De Araujo J.L."/>
            <person name="Zilli J.E."/>
        </authorList>
    </citation>
    <scope>NUCLEOTIDE SEQUENCE [LARGE SCALE GENOMIC DNA]</scope>
    <source>
        <strain evidence="2 3">BR3351</strain>
    </source>
</reference>
<dbReference type="RefSeq" id="WP_057748787.1">
    <property type="nucleotide sequence ID" value="NZ_LJYG01000081.1"/>
</dbReference>
<feature type="domain" description="Glycosyl transferase family 25" evidence="1">
    <location>
        <begin position="2"/>
        <end position="187"/>
    </location>
</feature>
<name>A0A0R3DTL4_9BRAD</name>